<dbReference type="EMBL" id="JATAAI010000037">
    <property type="protein sequence ID" value="KAK1734602.1"/>
    <property type="molecule type" value="Genomic_DNA"/>
</dbReference>
<dbReference type="AlphaFoldDB" id="A0AAD8XW60"/>
<evidence type="ECO:0000313" key="3">
    <source>
        <dbReference type="EMBL" id="KAK1734602.1"/>
    </source>
</evidence>
<name>A0AAD8XW60_9STRA</name>
<proteinExistence type="predicted"/>
<keyword evidence="2" id="KW-0812">Transmembrane</keyword>
<protein>
    <submittedName>
        <fullName evidence="3">Uncharacterized protein</fullName>
    </submittedName>
</protein>
<accession>A0AAD8XW60</accession>
<reference evidence="3" key="1">
    <citation type="submission" date="2023-06" db="EMBL/GenBank/DDBJ databases">
        <title>Survivors Of The Sea: Transcriptome response of Skeletonema marinoi to long-term dormancy.</title>
        <authorList>
            <person name="Pinder M.I.M."/>
            <person name="Kourtchenko O."/>
            <person name="Robertson E.K."/>
            <person name="Larsson T."/>
            <person name="Maumus F."/>
            <person name="Osuna-Cruz C.M."/>
            <person name="Vancaester E."/>
            <person name="Stenow R."/>
            <person name="Vandepoele K."/>
            <person name="Ploug H."/>
            <person name="Bruchert V."/>
            <person name="Godhe A."/>
            <person name="Topel M."/>
        </authorList>
    </citation>
    <scope>NUCLEOTIDE SEQUENCE</scope>
    <source>
        <strain evidence="3">R05AC</strain>
    </source>
</reference>
<evidence type="ECO:0000313" key="4">
    <source>
        <dbReference type="Proteomes" id="UP001224775"/>
    </source>
</evidence>
<feature type="transmembrane region" description="Helical" evidence="2">
    <location>
        <begin position="56"/>
        <end position="73"/>
    </location>
</feature>
<gene>
    <name evidence="3" type="ORF">QTG54_014475</name>
</gene>
<dbReference type="Proteomes" id="UP001224775">
    <property type="component" value="Unassembled WGS sequence"/>
</dbReference>
<evidence type="ECO:0000256" key="2">
    <source>
        <dbReference type="SAM" id="Phobius"/>
    </source>
</evidence>
<keyword evidence="2" id="KW-1133">Transmembrane helix</keyword>
<organism evidence="3 4">
    <name type="scientific">Skeletonema marinoi</name>
    <dbReference type="NCBI Taxonomy" id="267567"/>
    <lineage>
        <taxon>Eukaryota</taxon>
        <taxon>Sar</taxon>
        <taxon>Stramenopiles</taxon>
        <taxon>Ochrophyta</taxon>
        <taxon>Bacillariophyta</taxon>
        <taxon>Coscinodiscophyceae</taxon>
        <taxon>Thalassiosirophycidae</taxon>
        <taxon>Thalassiosirales</taxon>
        <taxon>Skeletonemataceae</taxon>
        <taxon>Skeletonema</taxon>
        <taxon>Skeletonema marinoi-dohrnii complex</taxon>
    </lineage>
</organism>
<comment type="caution">
    <text evidence="3">The sequence shown here is derived from an EMBL/GenBank/DDBJ whole genome shotgun (WGS) entry which is preliminary data.</text>
</comment>
<sequence>MEEAVPVKDDDAETESIVSDSSSSDNEEHVETEAIISDSSSSSDYTISKRLTRDKIFSVITPVIPIIIGYGAARIAFALVARVALILSPPAAPIVVAQATGPMSIIKAFVERFLGGPSPAAVVVKDPTLLEKIANMVAKLLKLK</sequence>
<keyword evidence="4" id="KW-1185">Reference proteome</keyword>
<evidence type="ECO:0000256" key="1">
    <source>
        <dbReference type="SAM" id="MobiDB-lite"/>
    </source>
</evidence>
<feature type="region of interest" description="Disordered" evidence="1">
    <location>
        <begin position="1"/>
        <end position="43"/>
    </location>
</feature>
<keyword evidence="2" id="KW-0472">Membrane</keyword>